<reference evidence="11" key="1">
    <citation type="submission" date="2017-01" db="EMBL/GenBank/DDBJ databases">
        <title>Comparative genomics of anhydrobiosis in the tardigrade Hypsibius dujardini.</title>
        <authorList>
            <person name="Yoshida Y."/>
            <person name="Koutsovoulos G."/>
            <person name="Laetsch D."/>
            <person name="Stevens L."/>
            <person name="Kumar S."/>
            <person name="Horikawa D."/>
            <person name="Ishino K."/>
            <person name="Komine S."/>
            <person name="Tomita M."/>
            <person name="Blaxter M."/>
            <person name="Arakawa K."/>
        </authorList>
    </citation>
    <scope>NUCLEOTIDE SEQUENCE [LARGE SCALE GENOMIC DNA]</scope>
    <source>
        <strain evidence="11">Z151</strain>
    </source>
</reference>
<feature type="transmembrane region" description="Helical" evidence="9">
    <location>
        <begin position="305"/>
        <end position="327"/>
    </location>
</feature>
<evidence type="ECO:0000256" key="2">
    <source>
        <dbReference type="ARBA" id="ARBA00009172"/>
    </source>
</evidence>
<evidence type="ECO:0000256" key="6">
    <source>
        <dbReference type="ARBA" id="ARBA00023180"/>
    </source>
</evidence>
<feature type="transmembrane region" description="Helical" evidence="9">
    <location>
        <begin position="38"/>
        <end position="67"/>
    </location>
</feature>
<evidence type="ECO:0000256" key="1">
    <source>
        <dbReference type="ARBA" id="ARBA00004141"/>
    </source>
</evidence>
<dbReference type="Pfam" id="PF05978">
    <property type="entry name" value="UNC-93"/>
    <property type="match status" value="1"/>
</dbReference>
<dbReference type="SUPFAM" id="SSF103473">
    <property type="entry name" value="MFS general substrate transporter"/>
    <property type="match status" value="1"/>
</dbReference>
<keyword evidence="3 9" id="KW-0812">Transmembrane</keyword>
<keyword evidence="5 9" id="KW-0472">Membrane</keyword>
<evidence type="ECO:0000256" key="5">
    <source>
        <dbReference type="ARBA" id="ARBA00023136"/>
    </source>
</evidence>
<evidence type="ECO:0000256" key="4">
    <source>
        <dbReference type="ARBA" id="ARBA00022989"/>
    </source>
</evidence>
<evidence type="ECO:0000256" key="8">
    <source>
        <dbReference type="ARBA" id="ARBA00041910"/>
    </source>
</evidence>
<feature type="transmembrane region" description="Helical" evidence="9">
    <location>
        <begin position="203"/>
        <end position="223"/>
    </location>
</feature>
<dbReference type="InterPro" id="IPR036259">
    <property type="entry name" value="MFS_trans_sf"/>
</dbReference>
<feature type="transmembrane region" description="Helical" evidence="9">
    <location>
        <begin position="79"/>
        <end position="98"/>
    </location>
</feature>
<evidence type="ECO:0000313" key="10">
    <source>
        <dbReference type="EMBL" id="OQV20207.1"/>
    </source>
</evidence>
<dbReference type="InterPro" id="IPR010291">
    <property type="entry name" value="Ion_channel_UNC-93"/>
</dbReference>
<dbReference type="GO" id="GO:0016020">
    <property type="term" value="C:membrane"/>
    <property type="evidence" value="ECO:0007669"/>
    <property type="project" value="UniProtKB-SubCell"/>
</dbReference>
<evidence type="ECO:0000256" key="7">
    <source>
        <dbReference type="ARBA" id="ARBA00040302"/>
    </source>
</evidence>
<dbReference type="EMBL" id="MTYJ01000032">
    <property type="protein sequence ID" value="OQV20207.1"/>
    <property type="molecule type" value="Genomic_DNA"/>
</dbReference>
<dbReference type="AlphaFoldDB" id="A0A1W0WYD6"/>
<dbReference type="InterPro" id="IPR051617">
    <property type="entry name" value="UNC-93-like_regulator"/>
</dbReference>
<comment type="similarity">
    <text evidence="2">Belongs to the unc-93 family.</text>
</comment>
<evidence type="ECO:0000256" key="3">
    <source>
        <dbReference type="ARBA" id="ARBA00022692"/>
    </source>
</evidence>
<keyword evidence="6" id="KW-0325">Glycoprotein</keyword>
<feature type="transmembrane region" description="Helical" evidence="9">
    <location>
        <begin position="267"/>
        <end position="285"/>
    </location>
</feature>
<feature type="transmembrane region" description="Helical" evidence="9">
    <location>
        <begin position="416"/>
        <end position="437"/>
    </location>
</feature>
<feature type="transmembrane region" description="Helical" evidence="9">
    <location>
        <begin position="170"/>
        <end position="191"/>
    </location>
</feature>
<feature type="transmembrane region" description="Helical" evidence="9">
    <location>
        <begin position="443"/>
        <end position="464"/>
    </location>
</feature>
<organism evidence="10 11">
    <name type="scientific">Hypsibius exemplaris</name>
    <name type="common">Freshwater tardigrade</name>
    <dbReference type="NCBI Taxonomy" id="2072580"/>
    <lineage>
        <taxon>Eukaryota</taxon>
        <taxon>Metazoa</taxon>
        <taxon>Ecdysozoa</taxon>
        <taxon>Tardigrada</taxon>
        <taxon>Eutardigrada</taxon>
        <taxon>Parachela</taxon>
        <taxon>Hypsibioidea</taxon>
        <taxon>Hypsibiidae</taxon>
        <taxon>Hypsibius</taxon>
    </lineage>
</organism>
<dbReference type="Proteomes" id="UP000192578">
    <property type="component" value="Unassembled WGS sequence"/>
</dbReference>
<feature type="transmembrane region" description="Helical" evidence="9">
    <location>
        <begin position="380"/>
        <end position="404"/>
    </location>
</feature>
<keyword evidence="4 9" id="KW-1133">Transmembrane helix</keyword>
<evidence type="ECO:0000313" key="11">
    <source>
        <dbReference type="Proteomes" id="UP000192578"/>
    </source>
</evidence>
<dbReference type="Gene3D" id="1.20.1250.20">
    <property type="entry name" value="MFS general substrate transporter like domains"/>
    <property type="match status" value="1"/>
</dbReference>
<comment type="subcellular location">
    <subcellularLocation>
        <location evidence="1">Membrane</location>
        <topology evidence="1">Multi-pass membrane protein</topology>
    </subcellularLocation>
</comment>
<protein>
    <recommendedName>
        <fullName evidence="7">UNC93-like protein MFSD11</fullName>
    </recommendedName>
    <alternativeName>
        <fullName evidence="8">Major facilitator superfamily domain-containing protein 11</fullName>
    </alternativeName>
</protein>
<name>A0A1W0WYD6_HYPEX</name>
<dbReference type="OrthoDB" id="196103at2759"/>
<proteinExistence type="inferred from homology"/>
<dbReference type="PANTHER" id="PTHR23294:SF0">
    <property type="entry name" value="UNC93-LIKE PROTEIN MFSD11"/>
    <property type="match status" value="1"/>
</dbReference>
<keyword evidence="11" id="KW-1185">Reference proteome</keyword>
<accession>A0A1W0WYD6</accession>
<dbReference type="PANTHER" id="PTHR23294">
    <property type="entry name" value="ET TRANSLATION PRODUCT-RELATED"/>
    <property type="match status" value="1"/>
</dbReference>
<comment type="caution">
    <text evidence="10">The sequence shown here is derived from an EMBL/GenBank/DDBJ whole genome shotgun (WGS) entry which is preliminary data.</text>
</comment>
<feature type="transmembrane region" description="Helical" evidence="9">
    <location>
        <begin position="134"/>
        <end position="158"/>
    </location>
</feature>
<evidence type="ECO:0000256" key="9">
    <source>
        <dbReference type="SAM" id="Phobius"/>
    </source>
</evidence>
<sequence length="525" mass="57330">MDSEDHAPNSKLLLTDDAGLPGPKTTVKLGFLVKRKQLVNILLLGVGFMFSMGSYNTCAMASTVILSGIHDEYFSGTDTIGYTILCVVYGSTAVSFLMAPSVSAILGPKITMVTGAMFLLCYVTTFLRPLTETLYLGAVAQGIGQGLIWTVYGFMLSTNSSEKTIGRNTGIFWCLLQSSLVSGNLFYFFMLRGVDVLPEGSRIFIFVVLIVSAALGIVVLSLLRHPWTKPKKGNSHDLMAQSTIKSDHQGPLEAITAMMRLLFSRKMMLLLPTYIYVGLDLSFYINVYGTSLGYTGRFGELREALVGLNGVFLGVGQIVGGLLWAALGRFSQKRGRDPALITGMLTHLLAYYLIFLNIPGNATLGHTNDAPYIGSSPSPALAMLCSALLGFGDAAWINQLCALLGTLFKEDCVSAFALFQFIQCATTSFAFFYSAYLTMLPHVIINVVFACVGAAGYCFVEWEAASETIRKSRRPNGIPETKTLLRESRSELPIYTDLYPTKTPILVVHRQQDFDVNPAQLTEFL</sequence>
<feature type="transmembrane region" description="Helical" evidence="9">
    <location>
        <begin position="110"/>
        <end position="128"/>
    </location>
</feature>
<gene>
    <name evidence="10" type="ORF">BV898_05763</name>
</gene>
<feature type="transmembrane region" description="Helical" evidence="9">
    <location>
        <begin position="339"/>
        <end position="360"/>
    </location>
</feature>